<dbReference type="Pfam" id="PF01118">
    <property type="entry name" value="Semialdhyde_dh"/>
    <property type="match status" value="1"/>
</dbReference>
<keyword evidence="2 7" id="KW-0055">Arginine biosynthesis</keyword>
<evidence type="ECO:0000256" key="7">
    <source>
        <dbReference type="HAMAP-Rule" id="MF_00150"/>
    </source>
</evidence>
<feature type="domain" description="Semialdehyde dehydrogenase NAD-binding" evidence="9">
    <location>
        <begin position="3"/>
        <end position="141"/>
    </location>
</feature>
<evidence type="ECO:0000259" key="9">
    <source>
        <dbReference type="SMART" id="SM00859"/>
    </source>
</evidence>
<dbReference type="InterPro" id="IPR036291">
    <property type="entry name" value="NAD(P)-bd_dom_sf"/>
</dbReference>
<dbReference type="InterPro" id="IPR058924">
    <property type="entry name" value="AGPR_dimerisation_dom"/>
</dbReference>
<dbReference type="HAMAP" id="MF_00150">
    <property type="entry name" value="ArgC_type1"/>
    <property type="match status" value="1"/>
</dbReference>
<proteinExistence type="inferred from homology"/>
<evidence type="ECO:0000256" key="2">
    <source>
        <dbReference type="ARBA" id="ARBA00022571"/>
    </source>
</evidence>
<evidence type="ECO:0000256" key="4">
    <source>
        <dbReference type="ARBA" id="ARBA00022857"/>
    </source>
</evidence>
<dbReference type="Pfam" id="PF22698">
    <property type="entry name" value="Semialdhyde_dhC_1"/>
    <property type="match status" value="1"/>
</dbReference>
<dbReference type="EC" id="1.2.1.38" evidence="7"/>
<name>A0A4Z0F930_9GAMM</name>
<dbReference type="GO" id="GO:0051287">
    <property type="term" value="F:NAD binding"/>
    <property type="evidence" value="ECO:0007669"/>
    <property type="project" value="InterPro"/>
</dbReference>
<dbReference type="GO" id="GO:0005737">
    <property type="term" value="C:cytoplasm"/>
    <property type="evidence" value="ECO:0007669"/>
    <property type="project" value="UniProtKB-SubCell"/>
</dbReference>
<dbReference type="AlphaFoldDB" id="A0A4Z0F930"/>
<sequence length="345" mass="36974">MISAGIVGGTGYTGVELLRLLASHPEVRVDCMTSRGAEGTAVADLFPSLRERIDLIFSGMDVDHLSRCDVVFFATPHGVALEMAGALLAADTRVIDLSADFRLPDTALLARWYGLTPPDEAVFKQAVYGLPEVNRKALRCARLVANPGCYPTAIQLGFLPLLEQGLIDPARLIASAASGASGAGRGAKIETLHCEVAENFHAYGATGHRHLPEIQIHLERVSRQRVGLTFVPHLAPMNRGIHATLFGFLREGISEAELNALYAARYVDEPFVQVLPLGQHPATASVRAANTCQLAIFRPQEGDTVVVLAVIDNLVKGAAGQAIQNMNLMFDLPETMGLEALPVTP</sequence>
<dbReference type="CDD" id="cd17895">
    <property type="entry name" value="AGPR_1_N"/>
    <property type="match status" value="1"/>
</dbReference>
<dbReference type="InterPro" id="IPR000534">
    <property type="entry name" value="Semialdehyde_DH_NAD-bd"/>
</dbReference>
<evidence type="ECO:0000256" key="8">
    <source>
        <dbReference type="PROSITE-ProRule" id="PRU10010"/>
    </source>
</evidence>
<reference evidence="10 11" key="1">
    <citation type="journal article" date="2019" name="ISME J.">
        <title>Candidatus Macondimonas diazotrophica, a novel gammaproteobacterial genus dominating crude-oil-contaminated coastal sediments.</title>
        <authorList>
            <person name="Karthikeyan S."/>
            <person name="Konstantinidis K."/>
        </authorList>
    </citation>
    <scope>NUCLEOTIDE SEQUENCE [LARGE SCALE GENOMIC DNA]</scope>
    <source>
        <strain evidence="10 11">KTK01</strain>
    </source>
</reference>
<evidence type="ECO:0000313" key="10">
    <source>
        <dbReference type="EMBL" id="TFZ82891.1"/>
    </source>
</evidence>
<dbReference type="RefSeq" id="WP_135281561.1">
    <property type="nucleotide sequence ID" value="NZ_SRIO01000006.1"/>
</dbReference>
<comment type="function">
    <text evidence="7">Catalyzes the NADPH-dependent reduction of N-acetyl-5-glutamyl phosphate to yield N-acetyl-L-glutamate 5-semialdehyde.</text>
</comment>
<gene>
    <name evidence="7" type="primary">argC</name>
    <name evidence="10" type="ORF">E4680_06345</name>
</gene>
<protein>
    <recommendedName>
        <fullName evidence="7">N-acetyl-gamma-glutamyl-phosphate reductase</fullName>
        <shortName evidence="7">AGPR</shortName>
        <ecNumber evidence="7">1.2.1.38</ecNumber>
    </recommendedName>
    <alternativeName>
        <fullName evidence="7">N-acetyl-glutamate semialdehyde dehydrogenase</fullName>
        <shortName evidence="7">NAGSA dehydrogenase</shortName>
    </alternativeName>
</protein>
<dbReference type="OrthoDB" id="9801289at2"/>
<dbReference type="UniPathway" id="UPA00068">
    <property type="reaction ID" value="UER00108"/>
</dbReference>
<comment type="similarity">
    <text evidence="7">Belongs to the NAGSA dehydrogenase family. Type 1 subfamily.</text>
</comment>
<keyword evidence="4 7" id="KW-0521">NADP</keyword>
<dbReference type="EMBL" id="SRIO01000006">
    <property type="protein sequence ID" value="TFZ82891.1"/>
    <property type="molecule type" value="Genomic_DNA"/>
</dbReference>
<dbReference type="GO" id="GO:0006526">
    <property type="term" value="P:L-arginine biosynthetic process"/>
    <property type="evidence" value="ECO:0007669"/>
    <property type="project" value="UniProtKB-UniRule"/>
</dbReference>
<dbReference type="CDD" id="cd23934">
    <property type="entry name" value="AGPR_1_C"/>
    <property type="match status" value="1"/>
</dbReference>
<dbReference type="SUPFAM" id="SSF55347">
    <property type="entry name" value="Glyceraldehyde-3-phosphate dehydrogenase-like, C-terminal domain"/>
    <property type="match status" value="1"/>
</dbReference>
<comment type="subcellular location">
    <subcellularLocation>
        <location evidence="7">Cytoplasm</location>
    </subcellularLocation>
</comment>
<feature type="active site" evidence="7 8">
    <location>
        <position position="149"/>
    </location>
</feature>
<keyword evidence="3 7" id="KW-0028">Amino-acid biosynthesis</keyword>
<dbReference type="PANTHER" id="PTHR32338:SF10">
    <property type="entry name" value="N-ACETYL-GAMMA-GLUTAMYL-PHOSPHATE REDUCTASE, CHLOROPLASTIC-RELATED"/>
    <property type="match status" value="1"/>
</dbReference>
<evidence type="ECO:0000256" key="3">
    <source>
        <dbReference type="ARBA" id="ARBA00022605"/>
    </source>
</evidence>
<dbReference type="Gene3D" id="3.30.360.10">
    <property type="entry name" value="Dihydrodipicolinate Reductase, domain 2"/>
    <property type="match status" value="1"/>
</dbReference>
<dbReference type="InterPro" id="IPR050085">
    <property type="entry name" value="AGPR"/>
</dbReference>
<dbReference type="InterPro" id="IPR023013">
    <property type="entry name" value="AGPR_AS"/>
</dbReference>
<dbReference type="GO" id="GO:0003942">
    <property type="term" value="F:N-acetyl-gamma-glutamyl-phosphate reductase activity"/>
    <property type="evidence" value="ECO:0007669"/>
    <property type="project" value="UniProtKB-UniRule"/>
</dbReference>
<dbReference type="PROSITE" id="PS01224">
    <property type="entry name" value="ARGC"/>
    <property type="match status" value="1"/>
</dbReference>
<evidence type="ECO:0000313" key="11">
    <source>
        <dbReference type="Proteomes" id="UP000297890"/>
    </source>
</evidence>
<comment type="catalytic activity">
    <reaction evidence="6 7">
        <text>N-acetyl-L-glutamate 5-semialdehyde + phosphate + NADP(+) = N-acetyl-L-glutamyl 5-phosphate + NADPH + H(+)</text>
        <dbReference type="Rhea" id="RHEA:21588"/>
        <dbReference type="ChEBI" id="CHEBI:15378"/>
        <dbReference type="ChEBI" id="CHEBI:29123"/>
        <dbReference type="ChEBI" id="CHEBI:43474"/>
        <dbReference type="ChEBI" id="CHEBI:57783"/>
        <dbReference type="ChEBI" id="CHEBI:57936"/>
        <dbReference type="ChEBI" id="CHEBI:58349"/>
        <dbReference type="EC" id="1.2.1.38"/>
    </reaction>
</comment>
<accession>A0A4Z0F930</accession>
<dbReference type="NCBIfam" id="TIGR01850">
    <property type="entry name" value="argC"/>
    <property type="match status" value="1"/>
</dbReference>
<dbReference type="Proteomes" id="UP000297890">
    <property type="component" value="Unassembled WGS sequence"/>
</dbReference>
<dbReference type="InterPro" id="IPR000706">
    <property type="entry name" value="AGPR_type-1"/>
</dbReference>
<dbReference type="PANTHER" id="PTHR32338">
    <property type="entry name" value="N-ACETYL-GAMMA-GLUTAMYL-PHOSPHATE REDUCTASE, CHLOROPLASTIC-RELATED-RELATED"/>
    <property type="match status" value="1"/>
</dbReference>
<dbReference type="GO" id="GO:0070401">
    <property type="term" value="F:NADP+ binding"/>
    <property type="evidence" value="ECO:0007669"/>
    <property type="project" value="InterPro"/>
</dbReference>
<organism evidence="10 11">
    <name type="scientific">Candidatus Macondimonas diazotrophica</name>
    <dbReference type="NCBI Taxonomy" id="2305248"/>
    <lineage>
        <taxon>Bacteria</taxon>
        <taxon>Pseudomonadati</taxon>
        <taxon>Pseudomonadota</taxon>
        <taxon>Gammaproteobacteria</taxon>
        <taxon>Chromatiales</taxon>
        <taxon>Ectothiorhodospiraceae</taxon>
        <taxon>Candidatus Macondimonas</taxon>
    </lineage>
</organism>
<evidence type="ECO:0000256" key="5">
    <source>
        <dbReference type="ARBA" id="ARBA00023002"/>
    </source>
</evidence>
<dbReference type="FunFam" id="3.30.360.10:FF:000014">
    <property type="entry name" value="N-acetyl-gamma-glutamyl-phosphate reductase"/>
    <property type="match status" value="1"/>
</dbReference>
<evidence type="ECO:0000256" key="6">
    <source>
        <dbReference type="ARBA" id="ARBA00050557"/>
    </source>
</evidence>
<keyword evidence="11" id="KW-1185">Reference proteome</keyword>
<dbReference type="SMART" id="SM00859">
    <property type="entry name" value="Semialdhyde_dh"/>
    <property type="match status" value="1"/>
</dbReference>
<dbReference type="Gene3D" id="3.40.50.720">
    <property type="entry name" value="NAD(P)-binding Rossmann-like Domain"/>
    <property type="match status" value="1"/>
</dbReference>
<dbReference type="SUPFAM" id="SSF51735">
    <property type="entry name" value="NAD(P)-binding Rossmann-fold domains"/>
    <property type="match status" value="1"/>
</dbReference>
<comment type="pathway">
    <text evidence="1 7">Amino-acid biosynthesis; L-arginine biosynthesis; N(2)-acetyl-L-ornithine from L-glutamate: step 3/4.</text>
</comment>
<keyword evidence="7" id="KW-0963">Cytoplasm</keyword>
<evidence type="ECO:0000256" key="1">
    <source>
        <dbReference type="ARBA" id="ARBA00004862"/>
    </source>
</evidence>
<keyword evidence="5 7" id="KW-0560">Oxidoreductase</keyword>
<comment type="caution">
    <text evidence="10">The sequence shown here is derived from an EMBL/GenBank/DDBJ whole genome shotgun (WGS) entry which is preliminary data.</text>
</comment>